<keyword evidence="3" id="KW-1185">Reference proteome</keyword>
<gene>
    <name evidence="2" type="ORF">AL544_007845</name>
</gene>
<dbReference type="Proteomes" id="UP000053748">
    <property type="component" value="Unassembled WGS sequence"/>
</dbReference>
<dbReference type="AlphaFoldDB" id="A0A2J9UWV6"/>
<sequence>MVISSRAEFSVHLFQDDEDLWHAKYQHFELSSVYQPIFAQSGEVLGLEALLRVFDTQSQAHIAPNIVLDPDQCSAEDCINIDRLSRVIHIRNFAQSPFTAYKLFLNILPVSSEYNIAQALSSMLLVQRIRELGLSPGQVVLEITESHSASEDLLCKAGTYLKECGFQVAIDDYGSFASDIRRVDLIQPHIIKLDKGLLEAYCAGQPHVLDDILQYAQATNTPTVIEGIESQEQLEMMKNLAIDFFQGYHLARPNSLQALYAALS</sequence>
<dbReference type="RefSeq" id="WP_000237099.1">
    <property type="nucleotide sequence ID" value="NZ_CAWMSS010000001.1"/>
</dbReference>
<dbReference type="Gene3D" id="3.20.20.450">
    <property type="entry name" value="EAL domain"/>
    <property type="match status" value="1"/>
</dbReference>
<comment type="caution">
    <text evidence="2">The sequence shown here is derived from an EMBL/GenBank/DDBJ whole genome shotgun (WGS) entry which is preliminary data.</text>
</comment>
<dbReference type="SMART" id="SM00052">
    <property type="entry name" value="EAL"/>
    <property type="match status" value="1"/>
</dbReference>
<dbReference type="InterPro" id="IPR050706">
    <property type="entry name" value="Cyclic-di-GMP_PDE-like"/>
</dbReference>
<dbReference type="CDD" id="cd01948">
    <property type="entry name" value="EAL"/>
    <property type="match status" value="1"/>
</dbReference>
<dbReference type="PANTHER" id="PTHR33121:SF76">
    <property type="entry name" value="SIGNALING PROTEIN"/>
    <property type="match status" value="1"/>
</dbReference>
<evidence type="ECO:0000313" key="3">
    <source>
        <dbReference type="Proteomes" id="UP000053748"/>
    </source>
</evidence>
<dbReference type="PROSITE" id="PS50883">
    <property type="entry name" value="EAL"/>
    <property type="match status" value="1"/>
</dbReference>
<dbReference type="InterPro" id="IPR035919">
    <property type="entry name" value="EAL_sf"/>
</dbReference>
<dbReference type="PANTHER" id="PTHR33121">
    <property type="entry name" value="CYCLIC DI-GMP PHOSPHODIESTERASE PDEF"/>
    <property type="match status" value="1"/>
</dbReference>
<dbReference type="SUPFAM" id="SSF141868">
    <property type="entry name" value="EAL domain-like"/>
    <property type="match status" value="1"/>
</dbReference>
<dbReference type="InterPro" id="IPR001633">
    <property type="entry name" value="EAL_dom"/>
</dbReference>
<dbReference type="STRING" id="674.VM_06225"/>
<proteinExistence type="predicted"/>
<organism evidence="2 3">
    <name type="scientific">Vibrio mimicus</name>
    <dbReference type="NCBI Taxonomy" id="674"/>
    <lineage>
        <taxon>Bacteria</taxon>
        <taxon>Pseudomonadati</taxon>
        <taxon>Pseudomonadota</taxon>
        <taxon>Gammaproteobacteria</taxon>
        <taxon>Vibrionales</taxon>
        <taxon>Vibrionaceae</taxon>
        <taxon>Vibrio</taxon>
    </lineage>
</organism>
<dbReference type="GO" id="GO:0071111">
    <property type="term" value="F:cyclic-guanylate-specific phosphodiesterase activity"/>
    <property type="evidence" value="ECO:0007669"/>
    <property type="project" value="InterPro"/>
</dbReference>
<evidence type="ECO:0000313" key="2">
    <source>
        <dbReference type="EMBL" id="PNM55991.1"/>
    </source>
</evidence>
<reference evidence="2" key="1">
    <citation type="submission" date="2017-12" db="EMBL/GenBank/DDBJ databases">
        <title>FDA dAtabase for Regulatory Grade micrObial Sequences (FDA-ARGOS): Supporting development and validation of Infectious Disease Dx tests.</title>
        <authorList>
            <person name="Hoffmann M."/>
            <person name="Allard M."/>
            <person name="Evans P."/>
            <person name="Brown E."/>
            <person name="Tallon L.J."/>
            <person name="Sadzewicz L."/>
            <person name="Sengamalay N."/>
            <person name="Ott S."/>
            <person name="Godinez A."/>
            <person name="Nagaraj S."/>
            <person name="Vavikolanu K."/>
            <person name="Aluvathingal J."/>
            <person name="Nadendla S."/>
            <person name="Hobson J."/>
            <person name="Sichtig H."/>
        </authorList>
    </citation>
    <scope>NUCLEOTIDE SEQUENCE [LARGE SCALE GENOMIC DNA]</scope>
    <source>
        <strain evidence="2">FDAARGOS_113</strain>
    </source>
</reference>
<evidence type="ECO:0000259" key="1">
    <source>
        <dbReference type="PROSITE" id="PS50883"/>
    </source>
</evidence>
<dbReference type="Pfam" id="PF00563">
    <property type="entry name" value="EAL"/>
    <property type="match status" value="1"/>
</dbReference>
<dbReference type="EMBL" id="LOSJ02000002">
    <property type="protein sequence ID" value="PNM55991.1"/>
    <property type="molecule type" value="Genomic_DNA"/>
</dbReference>
<protein>
    <submittedName>
        <fullName evidence="2">EAL domain-containing protein</fullName>
    </submittedName>
</protein>
<feature type="domain" description="EAL" evidence="1">
    <location>
        <begin position="13"/>
        <end position="264"/>
    </location>
</feature>
<accession>A0A2J9UWV6</accession>
<dbReference type="OrthoDB" id="1673646at2"/>
<name>A0A2J9UWV6_VIBMI</name>